<dbReference type="SMART" id="SM00028">
    <property type="entry name" value="TPR"/>
    <property type="match status" value="15"/>
</dbReference>
<evidence type="ECO:0000313" key="5">
    <source>
        <dbReference type="EMBL" id="MDR7375977.1"/>
    </source>
</evidence>
<feature type="signal peptide" evidence="4">
    <location>
        <begin position="1"/>
        <end position="31"/>
    </location>
</feature>
<feature type="repeat" description="TPR" evidence="3">
    <location>
        <begin position="209"/>
        <end position="242"/>
    </location>
</feature>
<dbReference type="NCBIfam" id="TIGR02917">
    <property type="entry name" value="PEP_TPR_lipo"/>
    <property type="match status" value="1"/>
</dbReference>
<organism evidence="5 6">
    <name type="scientific">Rhodoferax ferrireducens</name>
    <dbReference type="NCBI Taxonomy" id="192843"/>
    <lineage>
        <taxon>Bacteria</taxon>
        <taxon>Pseudomonadati</taxon>
        <taxon>Pseudomonadota</taxon>
        <taxon>Betaproteobacteria</taxon>
        <taxon>Burkholderiales</taxon>
        <taxon>Comamonadaceae</taxon>
        <taxon>Rhodoferax</taxon>
    </lineage>
</organism>
<proteinExistence type="predicted"/>
<dbReference type="InterPro" id="IPR019734">
    <property type="entry name" value="TPR_rpt"/>
</dbReference>
<dbReference type="Pfam" id="PF12895">
    <property type="entry name" value="ANAPC3"/>
    <property type="match status" value="1"/>
</dbReference>
<keyword evidence="2 3" id="KW-0802">TPR repeat</keyword>
<dbReference type="InterPro" id="IPR014266">
    <property type="entry name" value="PEP-CTERM_TPR_PrsT"/>
</dbReference>
<dbReference type="Pfam" id="PF13428">
    <property type="entry name" value="TPR_14"/>
    <property type="match status" value="1"/>
</dbReference>
<feature type="chain" id="PRO_5046274373" evidence="4">
    <location>
        <begin position="32"/>
        <end position="943"/>
    </location>
</feature>
<dbReference type="InterPro" id="IPR051012">
    <property type="entry name" value="CellSynth/LPSAsmb/PSIAsmb"/>
</dbReference>
<dbReference type="RefSeq" id="WP_310370586.1">
    <property type="nucleotide sequence ID" value="NZ_JAVDXT010000001.1"/>
</dbReference>
<reference evidence="5 6" key="1">
    <citation type="submission" date="2023-07" db="EMBL/GenBank/DDBJ databases">
        <title>Sorghum-associated microbial communities from plants grown in Nebraska, USA.</title>
        <authorList>
            <person name="Schachtman D."/>
        </authorList>
    </citation>
    <scope>NUCLEOTIDE SEQUENCE [LARGE SCALE GENOMIC DNA]</scope>
    <source>
        <strain evidence="5 6">BE313</strain>
    </source>
</reference>
<dbReference type="PROSITE" id="PS50005">
    <property type="entry name" value="TPR"/>
    <property type="match status" value="3"/>
</dbReference>
<keyword evidence="5" id="KW-0449">Lipoprotein</keyword>
<protein>
    <submittedName>
        <fullName evidence="5">PEP-CTERM system TPR-repeat lipoprotein</fullName>
    </submittedName>
</protein>
<evidence type="ECO:0000256" key="3">
    <source>
        <dbReference type="PROSITE-ProRule" id="PRU00339"/>
    </source>
</evidence>
<evidence type="ECO:0000313" key="6">
    <source>
        <dbReference type="Proteomes" id="UP001180487"/>
    </source>
</evidence>
<dbReference type="Proteomes" id="UP001180487">
    <property type="component" value="Unassembled WGS sequence"/>
</dbReference>
<accession>A0ABU2C409</accession>
<dbReference type="EMBL" id="JAVDXT010000001">
    <property type="protein sequence ID" value="MDR7375977.1"/>
    <property type="molecule type" value="Genomic_DNA"/>
</dbReference>
<feature type="repeat" description="TPR" evidence="3">
    <location>
        <begin position="486"/>
        <end position="519"/>
    </location>
</feature>
<dbReference type="Pfam" id="PF13432">
    <property type="entry name" value="TPR_16"/>
    <property type="match status" value="4"/>
</dbReference>
<keyword evidence="1" id="KW-0677">Repeat</keyword>
<evidence type="ECO:0000256" key="4">
    <source>
        <dbReference type="SAM" id="SignalP"/>
    </source>
</evidence>
<dbReference type="PANTHER" id="PTHR45586:SF14">
    <property type="entry name" value="TETRATRICOPEPTIDE TPR_2 REPEAT PROTEIN"/>
    <property type="match status" value="1"/>
</dbReference>
<sequence>MKLFPLSRHAAHVGRVGLLALACATSLASHAVTDSKAARYYEDALGRYERHDMPGAIIQLKNALQIDKNMLPVQVLLGKALLANGEAATAEVALLEALRLGVNRAEVVVPLAQSFIGQGKHKLVLEQAQFSPTGLPPAVQVQLLLLRASASADLGDVRSALKMIEEARVIDGRSPDVWLAEVPVRIRARQFAEAKTAVERAVSLAPSSAEVQYQKGSLLHVQGDIRAALAAYDAALQLDAKHIEARVARAGIAIDLAKYADAAKDVAEVQRLSPSEPRAAYLKALLAERNGNAAATRTALAEVTGFLDPVPVAFIQYRPQLLMLNGLAHLGLNEREKAKPYLESYQRIQSNSPVSKLLAQIFLSEENFGRAIEVLEEYIKAQPGDGQAMTLLAGAHMAQGRNAKATALMQQALALKDVPEFRATLGMSLVGGGQIGEGVAQLEAAFKDPNQIQAGAALAGLYLRDRQSAKAIAVINKLLKQQPANAGFNNLLGMAQAQSGNLVAAKTAFERALQTDPSLLQAKLNLARLDMASKNYDAAAARLTEVLKADDKNVDATYEMANLADRRGQAAETLRWLEKANDIAGPRELRPGISLVELHLRNRAPTLALDAAKRLYAKAPDNLSALLMYGRAQLANGDVEGAKSTFSGATRFADFNAPQQTEIAALQMAANNVAGAAYSLEKALSSRPEFLPALALMTDVELRQGTPAKAEQRARQVLALAPKRAIGYSLLGDVAQARGQTAAAIDAYRKAHQAEPSSETLLRLFRALSSQDGGKPALQLGEQWVKSRPQDLLVRRALADAYARNGSYAAARVNYESLVQALPDDAEVLNNLANVLLRLKDPSAVAMAERALVKDPSNANAIDTLGWALFRGGQAEQADRALQLLRDARLREPANPSIRYHLAAVLAQSGRKTEARDEVEAALKIGRPFESSAAAETLLKTLR</sequence>
<feature type="repeat" description="TPR" evidence="3">
    <location>
        <begin position="725"/>
        <end position="758"/>
    </location>
</feature>
<dbReference type="Pfam" id="PF14559">
    <property type="entry name" value="TPR_19"/>
    <property type="match status" value="2"/>
</dbReference>
<comment type="caution">
    <text evidence="5">The sequence shown here is derived from an EMBL/GenBank/DDBJ whole genome shotgun (WGS) entry which is preliminary data.</text>
</comment>
<evidence type="ECO:0000256" key="2">
    <source>
        <dbReference type="ARBA" id="ARBA00022803"/>
    </source>
</evidence>
<dbReference type="Gene3D" id="1.25.40.10">
    <property type="entry name" value="Tetratricopeptide repeat domain"/>
    <property type="match status" value="5"/>
</dbReference>
<dbReference type="SUPFAM" id="SSF48452">
    <property type="entry name" value="TPR-like"/>
    <property type="match status" value="4"/>
</dbReference>
<dbReference type="InterPro" id="IPR011990">
    <property type="entry name" value="TPR-like_helical_dom_sf"/>
</dbReference>
<name>A0ABU2C409_9BURK</name>
<dbReference type="PANTHER" id="PTHR45586">
    <property type="entry name" value="TPR REPEAT-CONTAINING PROTEIN PA4667"/>
    <property type="match status" value="1"/>
</dbReference>
<gene>
    <name evidence="5" type="ORF">J2X19_000635</name>
</gene>
<keyword evidence="4" id="KW-0732">Signal</keyword>
<evidence type="ECO:0000256" key="1">
    <source>
        <dbReference type="ARBA" id="ARBA00022737"/>
    </source>
</evidence>
<keyword evidence="6" id="KW-1185">Reference proteome</keyword>